<protein>
    <recommendedName>
        <fullName evidence="4">Reelin domain-containing protein</fullName>
    </recommendedName>
</protein>
<reference evidence="2 3" key="1">
    <citation type="submission" date="2018-06" db="EMBL/GenBank/DDBJ databases">
        <title>Comparative genomics reveals the genomic features of Rhizophagus irregularis, R. cerebriforme, R. diaphanum and Gigaspora rosea, and their symbiotic lifestyle signature.</title>
        <authorList>
            <person name="Morin E."/>
            <person name="San Clemente H."/>
            <person name="Chen E.C.H."/>
            <person name="De La Providencia I."/>
            <person name="Hainaut M."/>
            <person name="Kuo A."/>
            <person name="Kohler A."/>
            <person name="Murat C."/>
            <person name="Tang N."/>
            <person name="Roy S."/>
            <person name="Loubradou J."/>
            <person name="Henrissat B."/>
            <person name="Grigoriev I.V."/>
            <person name="Corradi N."/>
            <person name="Roux C."/>
            <person name="Martin F.M."/>
        </authorList>
    </citation>
    <scope>NUCLEOTIDE SEQUENCE [LARGE SCALE GENOMIC DNA]</scope>
    <source>
        <strain evidence="2 3">DAOM 227022</strain>
    </source>
</reference>
<feature type="chain" id="PRO_5017298668" description="Reelin domain-containing protein" evidence="1">
    <location>
        <begin position="29"/>
        <end position="150"/>
    </location>
</feature>
<gene>
    <name evidence="2" type="ORF">C1645_883012</name>
</gene>
<sequence length="150" mass="16661">MISFTKLNLFISVILLFTLITSFNEVNSVAIEKRAGDTFDPINFCKGYEFNLLNDITSTKNNSMISVTWKKGGSQIITVTSVELFTNKGLWATLWDGSESFGPSGTITKTIKIWSPPALSLPNTVMLRSWGTTVKGPNCFKFTKTFTLTK</sequence>
<evidence type="ECO:0000313" key="2">
    <source>
        <dbReference type="EMBL" id="RIA78783.1"/>
    </source>
</evidence>
<comment type="caution">
    <text evidence="2">The sequence shown here is derived from an EMBL/GenBank/DDBJ whole genome shotgun (WGS) entry which is preliminary data.</text>
</comment>
<name>A0A397RX83_9GLOM</name>
<feature type="signal peptide" evidence="1">
    <location>
        <begin position="1"/>
        <end position="28"/>
    </location>
</feature>
<keyword evidence="3" id="KW-1185">Reference proteome</keyword>
<accession>A0A397RX83</accession>
<dbReference type="OrthoDB" id="2305668at2759"/>
<keyword evidence="1" id="KW-0732">Signal</keyword>
<organism evidence="2 3">
    <name type="scientific">Glomus cerebriforme</name>
    <dbReference type="NCBI Taxonomy" id="658196"/>
    <lineage>
        <taxon>Eukaryota</taxon>
        <taxon>Fungi</taxon>
        <taxon>Fungi incertae sedis</taxon>
        <taxon>Mucoromycota</taxon>
        <taxon>Glomeromycotina</taxon>
        <taxon>Glomeromycetes</taxon>
        <taxon>Glomerales</taxon>
        <taxon>Glomeraceae</taxon>
        <taxon>Glomus</taxon>
    </lineage>
</organism>
<evidence type="ECO:0000313" key="3">
    <source>
        <dbReference type="Proteomes" id="UP000265703"/>
    </source>
</evidence>
<dbReference type="AlphaFoldDB" id="A0A397RX83"/>
<evidence type="ECO:0008006" key="4">
    <source>
        <dbReference type="Google" id="ProtNLM"/>
    </source>
</evidence>
<dbReference type="EMBL" id="QKYT01002080">
    <property type="protein sequence ID" value="RIA78783.1"/>
    <property type="molecule type" value="Genomic_DNA"/>
</dbReference>
<proteinExistence type="predicted"/>
<evidence type="ECO:0000256" key="1">
    <source>
        <dbReference type="SAM" id="SignalP"/>
    </source>
</evidence>
<dbReference type="Proteomes" id="UP000265703">
    <property type="component" value="Unassembled WGS sequence"/>
</dbReference>